<name>A0AAN9U609_9PEZI</name>
<dbReference type="AlphaFoldDB" id="A0AAN9U609"/>
<organism evidence="2 3">
    <name type="scientific">Cytospora paraplurivora</name>
    <dbReference type="NCBI Taxonomy" id="2898453"/>
    <lineage>
        <taxon>Eukaryota</taxon>
        <taxon>Fungi</taxon>
        <taxon>Dikarya</taxon>
        <taxon>Ascomycota</taxon>
        <taxon>Pezizomycotina</taxon>
        <taxon>Sordariomycetes</taxon>
        <taxon>Sordariomycetidae</taxon>
        <taxon>Diaporthales</taxon>
        <taxon>Cytosporaceae</taxon>
        <taxon>Cytospora</taxon>
    </lineage>
</organism>
<feature type="compositionally biased region" description="Low complexity" evidence="1">
    <location>
        <begin position="10"/>
        <end position="27"/>
    </location>
</feature>
<evidence type="ECO:0000256" key="1">
    <source>
        <dbReference type="SAM" id="MobiDB-lite"/>
    </source>
</evidence>
<evidence type="ECO:0000313" key="3">
    <source>
        <dbReference type="Proteomes" id="UP001320245"/>
    </source>
</evidence>
<feature type="region of interest" description="Disordered" evidence="1">
    <location>
        <begin position="1"/>
        <end position="87"/>
    </location>
</feature>
<gene>
    <name evidence="2" type="ORF">SLS53_005422</name>
</gene>
<proteinExistence type="predicted"/>
<feature type="region of interest" description="Disordered" evidence="1">
    <location>
        <begin position="101"/>
        <end position="322"/>
    </location>
</feature>
<evidence type="ECO:0000313" key="2">
    <source>
        <dbReference type="EMBL" id="KAK7740577.1"/>
    </source>
</evidence>
<accession>A0AAN9U609</accession>
<feature type="compositionally biased region" description="Polar residues" evidence="1">
    <location>
        <begin position="157"/>
        <end position="176"/>
    </location>
</feature>
<feature type="compositionally biased region" description="Polar residues" evidence="1">
    <location>
        <begin position="112"/>
        <end position="132"/>
    </location>
</feature>
<feature type="compositionally biased region" description="Low complexity" evidence="1">
    <location>
        <begin position="182"/>
        <end position="192"/>
    </location>
</feature>
<reference evidence="2 3" key="1">
    <citation type="journal article" date="2023" name="PLoS ONE">
        <title>Cytospora paraplurivora sp. nov. isolated from orchards with fruit tree decline syndrome in Ontario, Canada.</title>
        <authorList>
            <person name="Ilyukhin E."/>
            <person name="Nguyen H.D.T."/>
            <person name="Castle A.J."/>
            <person name="Ellouze W."/>
        </authorList>
    </citation>
    <scope>NUCLEOTIDE SEQUENCE [LARGE SCALE GENOMIC DNA]</scope>
    <source>
        <strain evidence="2 3">FDS-564</strain>
    </source>
</reference>
<feature type="compositionally biased region" description="Low complexity" evidence="1">
    <location>
        <begin position="231"/>
        <end position="254"/>
    </location>
</feature>
<protein>
    <submittedName>
        <fullName evidence="2">Uncharacterized protein</fullName>
    </submittedName>
</protein>
<dbReference type="Proteomes" id="UP001320245">
    <property type="component" value="Unassembled WGS sequence"/>
</dbReference>
<feature type="compositionally biased region" description="Low complexity" evidence="1">
    <location>
        <begin position="70"/>
        <end position="84"/>
    </location>
</feature>
<feature type="compositionally biased region" description="Low complexity" evidence="1">
    <location>
        <begin position="135"/>
        <end position="156"/>
    </location>
</feature>
<feature type="compositionally biased region" description="Low complexity" evidence="1">
    <location>
        <begin position="201"/>
        <end position="224"/>
    </location>
</feature>
<dbReference type="EMBL" id="JAJSPL020000020">
    <property type="protein sequence ID" value="KAK7740577.1"/>
    <property type="molecule type" value="Genomic_DNA"/>
</dbReference>
<keyword evidence="3" id="KW-1185">Reference proteome</keyword>
<comment type="caution">
    <text evidence="2">The sequence shown here is derived from an EMBL/GenBank/DDBJ whole genome shotgun (WGS) entry which is preliminary data.</text>
</comment>
<sequence length="578" mass="60072">MSSQPTAGLNTINNNNTTNNNNINGGNATKRVAAASIPRNTSPSRLPKPGVPTITTRKRAGTTGSAIGDAPTTANPPAAAVTTTRSTSGIFGRLNSVAARKPVVPGPANDQAEPSKTTPATTRPTAIKTTRLTRPASKSTSAPSKLSPASSKLSPTNSTRPSASETISPKTATTKSTHTRAKSSATSLTTATVLRPPRPPSAGSIAASTSTTTAPTTATAASRKPPARSNTVTTRSATTTTTAAAAAATQRQVSGPSSTNKSAAAALGRSSSTITRPTGAAPADDNAPPRPRPTFSTFQQHYSPARSPAPKPPTSSYLAPPTPSRLPANIAISSETARLQAELLQLHLLHRGADAVAAAWHASAREKLGDRFAELAGAAAEVGREEAEAEEERNLAALVAWGGGGGGGLEDRVQVLDGILSGVWSLGEPGGRYARAVRKFERWAERMVWSAEARRKAGGLGALMGDDTVAFVGELDPVWKDEVASMTRKLDLWRRQLRQLGGGLVPGGGGDEGQQQPSSLVRILAGCRDQVDGMLAELDIMGQIERDALAQETAWVRRMNRDDDEADTPRAGAIWRAF</sequence>